<dbReference type="EMBL" id="NFEH01000133">
    <property type="protein sequence ID" value="OTZ65586.1"/>
    <property type="molecule type" value="Genomic_DNA"/>
</dbReference>
<name>A0A9X6JIM2_BACUK</name>
<accession>A0A9X6JIM2</accession>
<reference evidence="1 2" key="1">
    <citation type="submission" date="2016-10" db="EMBL/GenBank/DDBJ databases">
        <title>Comparative genomics of Bacillus thuringiensis reveals a path to pathogens against multiple invertebrate hosts.</title>
        <authorList>
            <person name="Zheng J."/>
            <person name="Gao Q."/>
            <person name="Liu H."/>
            <person name="Peng D."/>
            <person name="Ruan L."/>
            <person name="Sun M."/>
        </authorList>
    </citation>
    <scope>NUCLEOTIDE SEQUENCE [LARGE SCALE GENOMIC DNA]</scope>
    <source>
        <strain evidence="1">BGSC 4W1</strain>
    </source>
</reference>
<dbReference type="AlphaFoldDB" id="A0A9X6JIM2"/>
<organism evidence="1 2">
    <name type="scientific">Bacillus thuringiensis serovar kumamotoensis</name>
    <dbReference type="NCBI Taxonomy" id="132267"/>
    <lineage>
        <taxon>Bacteria</taxon>
        <taxon>Bacillati</taxon>
        <taxon>Bacillota</taxon>
        <taxon>Bacilli</taxon>
        <taxon>Bacillales</taxon>
        <taxon>Bacillaceae</taxon>
        <taxon>Bacillus</taxon>
        <taxon>Bacillus cereus group</taxon>
    </lineage>
</organism>
<protein>
    <submittedName>
        <fullName evidence="1">Uncharacterized protein</fullName>
    </submittedName>
</protein>
<evidence type="ECO:0000313" key="1">
    <source>
        <dbReference type="EMBL" id="OTZ65586.1"/>
    </source>
</evidence>
<dbReference type="RefSeq" id="WP_086392838.1">
    <property type="nucleotide sequence ID" value="NZ_NFEH01000133.1"/>
</dbReference>
<comment type="caution">
    <text evidence="1">The sequence shown here is derived from an EMBL/GenBank/DDBJ whole genome shotgun (WGS) entry which is preliminary data.</text>
</comment>
<sequence length="79" mass="8970">MKFNKDEQGTVMIFDAKTGYWDCCTNVPSHIRLFTSKIMEISGGIKVLTTHEGKPTSIRVSSFFKEDINLREALKSNVE</sequence>
<evidence type="ECO:0000313" key="2">
    <source>
        <dbReference type="Proteomes" id="UP000195087"/>
    </source>
</evidence>
<dbReference type="Proteomes" id="UP000195087">
    <property type="component" value="Unassembled WGS sequence"/>
</dbReference>
<gene>
    <name evidence="1" type="ORF">BK769_33295</name>
</gene>
<proteinExistence type="predicted"/>